<dbReference type="Proteomes" id="UP000604825">
    <property type="component" value="Unassembled WGS sequence"/>
</dbReference>
<dbReference type="EMBL" id="CAJGYO010000006">
    <property type="protein sequence ID" value="CAD6234468.1"/>
    <property type="molecule type" value="Genomic_DNA"/>
</dbReference>
<keyword evidence="7 8" id="KW-0961">Cell wall biogenesis/degradation</keyword>
<keyword evidence="12" id="KW-1185">Reference proteome</keyword>
<keyword evidence="2 8" id="KW-0134">Cell wall</keyword>
<dbReference type="PROSITE" id="PS50843">
    <property type="entry name" value="EXPANSIN_CBD"/>
    <property type="match status" value="1"/>
</dbReference>
<evidence type="ECO:0000313" key="11">
    <source>
        <dbReference type="EMBL" id="CAD6234468.1"/>
    </source>
</evidence>
<dbReference type="PROSITE" id="PS50842">
    <property type="entry name" value="EXPANSIN_EG45"/>
    <property type="match status" value="1"/>
</dbReference>
<comment type="caution">
    <text evidence="11">The sequence shown here is derived from an EMBL/GenBank/DDBJ whole genome shotgun (WGS) entry which is preliminary data.</text>
</comment>
<feature type="domain" description="Expansin-like EG45" evidence="9">
    <location>
        <begin position="62"/>
        <end position="179"/>
    </location>
</feature>
<sequence>MWMWCSRKRMRRNNDLLLAIVILLQARASAGPAAGAGYMGGGPWQSAHATLYGGSDASGTMGGACGYDDLYSEGYGVETGALSTPLFNNGLTCGACFQIKCSSGSSSSGGCHPGSPSVVITATNFCPPNYALPSDAGGWCNSPRHHFDLSMPAFLRIADYRAGIVPVTYRRVACRKSGGIRFSVNGFRYFNLVLISNVGGAGDVVRAAVKASHTEWLPLARNWGQNWQCSSILIGGALSFRVTTSDRRTLTSWNVAGPAWRFGQTFTGSKNFRIAAAP</sequence>
<dbReference type="CDD" id="cd22274">
    <property type="entry name" value="DPBB_EXPA_N"/>
    <property type="match status" value="1"/>
</dbReference>
<dbReference type="Pfam" id="PF03330">
    <property type="entry name" value="DPBB_1"/>
    <property type="match status" value="1"/>
</dbReference>
<feature type="chain" id="PRO_5033104490" description="Expansin" evidence="8">
    <location>
        <begin position="31"/>
        <end position="278"/>
    </location>
</feature>
<evidence type="ECO:0000256" key="2">
    <source>
        <dbReference type="ARBA" id="ARBA00022512"/>
    </source>
</evidence>
<evidence type="ECO:0000256" key="5">
    <source>
        <dbReference type="ARBA" id="ARBA00023136"/>
    </source>
</evidence>
<dbReference type="InterPro" id="IPR036749">
    <property type="entry name" value="Expansin_CBD_sf"/>
</dbReference>
<dbReference type="Pfam" id="PF01357">
    <property type="entry name" value="Expansin_C"/>
    <property type="match status" value="1"/>
</dbReference>
<keyword evidence="3 8" id="KW-0964">Secreted</keyword>
<dbReference type="InterPro" id="IPR007112">
    <property type="entry name" value="Expansin/allergen_DPBB_dom"/>
</dbReference>
<comment type="similarity">
    <text evidence="1 8">Belongs to the expansin family. Expansin A subfamily.</text>
</comment>
<evidence type="ECO:0000256" key="1">
    <source>
        <dbReference type="ARBA" id="ARBA00005392"/>
    </source>
</evidence>
<dbReference type="SUPFAM" id="SSF49590">
    <property type="entry name" value="PHL pollen allergen"/>
    <property type="match status" value="1"/>
</dbReference>
<dbReference type="InterPro" id="IPR002963">
    <property type="entry name" value="Expansin"/>
</dbReference>
<dbReference type="SMART" id="SM00837">
    <property type="entry name" value="DPBB_1"/>
    <property type="match status" value="1"/>
</dbReference>
<keyword evidence="5" id="KW-0472">Membrane</keyword>
<feature type="signal peptide" evidence="8">
    <location>
        <begin position="1"/>
        <end position="30"/>
    </location>
</feature>
<protein>
    <recommendedName>
        <fullName evidence="8">Expansin</fullName>
    </recommendedName>
</protein>
<evidence type="ECO:0000256" key="7">
    <source>
        <dbReference type="ARBA" id="ARBA00023316"/>
    </source>
</evidence>
<proteinExistence type="inferred from homology"/>
<dbReference type="GO" id="GO:0016020">
    <property type="term" value="C:membrane"/>
    <property type="evidence" value="ECO:0007669"/>
    <property type="project" value="UniProtKB-SubCell"/>
</dbReference>
<dbReference type="InterPro" id="IPR036908">
    <property type="entry name" value="RlpA-like_sf"/>
</dbReference>
<reference evidence="11" key="1">
    <citation type="submission" date="2020-10" db="EMBL/GenBank/DDBJ databases">
        <authorList>
            <person name="Han B."/>
            <person name="Lu T."/>
            <person name="Zhao Q."/>
            <person name="Huang X."/>
            <person name="Zhao Y."/>
        </authorList>
    </citation>
    <scope>NUCLEOTIDE SEQUENCE</scope>
</reference>
<dbReference type="PRINTS" id="PR01226">
    <property type="entry name" value="EXPANSIN"/>
</dbReference>
<dbReference type="SUPFAM" id="SSF50685">
    <property type="entry name" value="Barwin-like endoglucanases"/>
    <property type="match status" value="1"/>
</dbReference>
<dbReference type="InterPro" id="IPR009009">
    <property type="entry name" value="RlpA-like_DPBB"/>
</dbReference>
<feature type="domain" description="Expansin-like CBD" evidence="10">
    <location>
        <begin position="189"/>
        <end position="268"/>
    </location>
</feature>
<dbReference type="PANTHER" id="PTHR31867">
    <property type="entry name" value="EXPANSIN-A15"/>
    <property type="match status" value="1"/>
</dbReference>
<evidence type="ECO:0000313" key="12">
    <source>
        <dbReference type="Proteomes" id="UP000604825"/>
    </source>
</evidence>
<dbReference type="GO" id="GO:0009664">
    <property type="term" value="P:plant-type cell wall organization"/>
    <property type="evidence" value="ECO:0007669"/>
    <property type="project" value="InterPro"/>
</dbReference>
<dbReference type="InterPro" id="IPR007117">
    <property type="entry name" value="Expansin_CBD"/>
</dbReference>
<dbReference type="GO" id="GO:0005576">
    <property type="term" value="C:extracellular region"/>
    <property type="evidence" value="ECO:0007669"/>
    <property type="project" value="InterPro"/>
</dbReference>
<keyword evidence="6" id="KW-0325">Glycoprotein</keyword>
<accession>A0A811P5D1</accession>
<dbReference type="OrthoDB" id="10330374at2759"/>
<dbReference type="Gene3D" id="2.60.40.760">
    <property type="entry name" value="Expansin, cellulose-binding-like domain"/>
    <property type="match status" value="1"/>
</dbReference>
<evidence type="ECO:0000256" key="6">
    <source>
        <dbReference type="ARBA" id="ARBA00023180"/>
    </source>
</evidence>
<keyword evidence="4 8" id="KW-0732">Signal</keyword>
<evidence type="ECO:0000256" key="4">
    <source>
        <dbReference type="ARBA" id="ARBA00022729"/>
    </source>
</evidence>
<dbReference type="Gene3D" id="2.40.40.10">
    <property type="entry name" value="RlpA-like domain"/>
    <property type="match status" value="1"/>
</dbReference>
<organism evidence="11 12">
    <name type="scientific">Miscanthus lutarioriparius</name>
    <dbReference type="NCBI Taxonomy" id="422564"/>
    <lineage>
        <taxon>Eukaryota</taxon>
        <taxon>Viridiplantae</taxon>
        <taxon>Streptophyta</taxon>
        <taxon>Embryophyta</taxon>
        <taxon>Tracheophyta</taxon>
        <taxon>Spermatophyta</taxon>
        <taxon>Magnoliopsida</taxon>
        <taxon>Liliopsida</taxon>
        <taxon>Poales</taxon>
        <taxon>Poaceae</taxon>
        <taxon>PACMAD clade</taxon>
        <taxon>Panicoideae</taxon>
        <taxon>Andropogonodae</taxon>
        <taxon>Andropogoneae</taxon>
        <taxon>Saccharinae</taxon>
        <taxon>Miscanthus</taxon>
    </lineage>
</organism>
<dbReference type="PRINTS" id="PR01225">
    <property type="entry name" value="EXPANSNFAMLY"/>
</dbReference>
<evidence type="ECO:0000259" key="10">
    <source>
        <dbReference type="PROSITE" id="PS50843"/>
    </source>
</evidence>
<gene>
    <name evidence="11" type="ORF">NCGR_LOCUS23044</name>
</gene>
<evidence type="ECO:0000256" key="3">
    <source>
        <dbReference type="ARBA" id="ARBA00022525"/>
    </source>
</evidence>
<dbReference type="InterPro" id="IPR007118">
    <property type="entry name" value="Expan_Lol_pI"/>
</dbReference>
<dbReference type="FunFam" id="2.60.40.760:FF:000001">
    <property type="entry name" value="Expansin"/>
    <property type="match status" value="1"/>
</dbReference>
<dbReference type="AlphaFoldDB" id="A0A811P5D1"/>
<name>A0A811P5D1_9POAL</name>
<evidence type="ECO:0000256" key="8">
    <source>
        <dbReference type="RuleBase" id="RU365023"/>
    </source>
</evidence>
<evidence type="ECO:0000259" key="9">
    <source>
        <dbReference type="PROSITE" id="PS50842"/>
    </source>
</evidence>
<comment type="function">
    <text evidence="8">Causes loosening and extension of plant cell walls by disrupting non-covalent bonding between cellulose microfibrils and matrix glucans. No enzymatic activity has been found.</text>
</comment>
<comment type="subcellular location">
    <subcellularLocation>
        <location evidence="8">Secreted</location>
        <location evidence="8">Cell wall</location>
    </subcellularLocation>
    <subcellularLocation>
        <location evidence="8">Membrane</location>
        <topology evidence="8">Peripheral membrane protein</topology>
    </subcellularLocation>
</comment>